<dbReference type="Pfam" id="PF03331">
    <property type="entry name" value="LpxC"/>
    <property type="match status" value="1"/>
</dbReference>
<dbReference type="HAMAP" id="MF_00388">
    <property type="entry name" value="LpxC"/>
    <property type="match status" value="1"/>
</dbReference>
<evidence type="ECO:0000256" key="13">
    <source>
        <dbReference type="SAM" id="MobiDB-lite"/>
    </source>
</evidence>
<dbReference type="PANTHER" id="PTHR33694">
    <property type="entry name" value="UDP-3-O-ACYL-N-ACETYLGLUCOSAMINE DEACETYLASE 1, MITOCHONDRIAL-RELATED"/>
    <property type="match status" value="1"/>
</dbReference>
<reference evidence="14" key="2">
    <citation type="submission" date="2018-05" db="EMBL/GenBank/DDBJ databases">
        <title>OpunRS2 (Oryza punctata Reference Sequence Version 2).</title>
        <authorList>
            <person name="Zhang J."/>
            <person name="Kudrna D."/>
            <person name="Lee S."/>
            <person name="Talag J."/>
            <person name="Welchert J."/>
            <person name="Wing R.A."/>
        </authorList>
    </citation>
    <scope>NUCLEOTIDE SEQUENCE [LARGE SCALE GENOMIC DNA]</scope>
</reference>
<comment type="function">
    <text evidence="12">Involved in the biosynthesis of lipid A, a phosphorylated glycolipid that in bacteria anchors the lipopolysaccharide to the outer membrane of the cell. Lipid A-like molecules in plants may serve as structural components of the outer membranes of mitochondria and/or chloroplasts, or may be involved in signal transduction or plant defense responses.</text>
</comment>
<evidence type="ECO:0000313" key="15">
    <source>
        <dbReference type="Proteomes" id="UP000026962"/>
    </source>
</evidence>
<dbReference type="InterPro" id="IPR015870">
    <property type="entry name" value="UDP-acyl_N-AcGlcN_deAcase_N"/>
</dbReference>
<dbReference type="Proteomes" id="UP000026962">
    <property type="component" value="Chromosome 3"/>
</dbReference>
<evidence type="ECO:0000256" key="10">
    <source>
        <dbReference type="ARBA" id="ARBA00023098"/>
    </source>
</evidence>
<evidence type="ECO:0000256" key="6">
    <source>
        <dbReference type="ARBA" id="ARBA00022556"/>
    </source>
</evidence>
<dbReference type="GO" id="GO:0016020">
    <property type="term" value="C:membrane"/>
    <property type="evidence" value="ECO:0007669"/>
    <property type="project" value="GOC"/>
</dbReference>
<evidence type="ECO:0000256" key="11">
    <source>
        <dbReference type="ARBA" id="ARBA00024535"/>
    </source>
</evidence>
<dbReference type="InterPro" id="IPR004463">
    <property type="entry name" value="UDP-acyl_GlcNac_deAcase"/>
</dbReference>
<dbReference type="GO" id="GO:2001289">
    <property type="term" value="P:lipid X metabolic process"/>
    <property type="evidence" value="ECO:0007669"/>
    <property type="project" value="UniProtKB-ARBA"/>
</dbReference>
<evidence type="ECO:0000256" key="8">
    <source>
        <dbReference type="ARBA" id="ARBA00022801"/>
    </source>
</evidence>
<keyword evidence="8" id="KW-0378">Hydrolase</keyword>
<evidence type="ECO:0000256" key="12">
    <source>
        <dbReference type="ARBA" id="ARBA00024987"/>
    </source>
</evidence>
<dbReference type="Gene3D" id="3.30.1700.10">
    <property type="entry name" value="lpxc deacetylase, domain 2"/>
    <property type="match status" value="1"/>
</dbReference>
<keyword evidence="15" id="KW-1185">Reference proteome</keyword>
<evidence type="ECO:0000256" key="5">
    <source>
        <dbReference type="ARBA" id="ARBA00022516"/>
    </source>
</evidence>
<dbReference type="GO" id="GO:0103117">
    <property type="term" value="F:UDP-3-O-acyl-N-acetylglucosamine deacetylase activity"/>
    <property type="evidence" value="ECO:0007669"/>
    <property type="project" value="UniProtKB-EC"/>
</dbReference>
<protein>
    <recommendedName>
        <fullName evidence="4">UDP-3-O-acyl-N-acetylglucosamine deacetylase</fullName>
        <ecNumber evidence="4">3.5.1.108</ecNumber>
    </recommendedName>
</protein>
<evidence type="ECO:0000256" key="4">
    <source>
        <dbReference type="ARBA" id="ARBA00012745"/>
    </source>
</evidence>
<dbReference type="GO" id="GO:0046872">
    <property type="term" value="F:metal ion binding"/>
    <property type="evidence" value="ECO:0007669"/>
    <property type="project" value="UniProtKB-KW"/>
</dbReference>
<dbReference type="InterPro" id="IPR020568">
    <property type="entry name" value="Ribosomal_Su5_D2-typ_SF"/>
</dbReference>
<dbReference type="STRING" id="4537.A0A0E0KAQ3"/>
<feature type="compositionally biased region" description="Basic and acidic residues" evidence="13">
    <location>
        <begin position="450"/>
        <end position="465"/>
    </location>
</feature>
<evidence type="ECO:0000256" key="1">
    <source>
        <dbReference type="ARBA" id="ARBA00001947"/>
    </source>
</evidence>
<dbReference type="eggNOG" id="ENOG502QT9Y">
    <property type="taxonomic scope" value="Eukaryota"/>
</dbReference>
<keyword evidence="7" id="KW-0479">Metal-binding</keyword>
<dbReference type="NCBIfam" id="TIGR00325">
    <property type="entry name" value="lpxC"/>
    <property type="match status" value="1"/>
</dbReference>
<dbReference type="HOGENOM" id="CLU_502885_0_0_1"/>
<proteinExistence type="inferred from homology"/>
<evidence type="ECO:0000256" key="7">
    <source>
        <dbReference type="ARBA" id="ARBA00022723"/>
    </source>
</evidence>
<accession>A0A0E0KAQ3</accession>
<dbReference type="EnsemblPlants" id="OPUNC03G08630.1">
    <property type="protein sequence ID" value="OPUNC03G08630.1"/>
    <property type="gene ID" value="OPUNC03G08630"/>
</dbReference>
<evidence type="ECO:0000256" key="3">
    <source>
        <dbReference type="ARBA" id="ARBA00006170"/>
    </source>
</evidence>
<dbReference type="InterPro" id="IPR011334">
    <property type="entry name" value="UDP-acyl_GlcNac_deAcase_C"/>
</dbReference>
<comment type="cofactor">
    <cofactor evidence="1">
        <name>Zn(2+)</name>
        <dbReference type="ChEBI" id="CHEBI:29105"/>
    </cofactor>
</comment>
<dbReference type="AlphaFoldDB" id="A0A0E0KAQ3"/>
<dbReference type="UniPathway" id="UPA00359">
    <property type="reaction ID" value="UER00478"/>
</dbReference>
<dbReference type="PANTHER" id="PTHR33694:SF1">
    <property type="entry name" value="UDP-3-O-ACYL-N-ACETYLGLUCOSAMINE DEACETYLASE 1, MITOCHONDRIAL-RELATED"/>
    <property type="match status" value="1"/>
</dbReference>
<evidence type="ECO:0000256" key="2">
    <source>
        <dbReference type="ARBA" id="ARBA00005002"/>
    </source>
</evidence>
<keyword evidence="6" id="KW-0441">Lipid A biosynthesis</keyword>
<sequence length="555" mass="59667">MWTREKCRLVPPSYASGARTNGTAPGRLEGRSGIPPAAAAAAAMCGSAAQALKSVSRAAFSWKPTGLPQQTLAAAVSRSGVGLHSGEKTTATLLPARAGEGRYFVVEGEETRVAAEVANAESRSPLCTTLRRGGARVRTVEHLLSAMEALGVDNCRVEVSGGDEIPLLDGSAQEWVTAIRGAGLCAAKDSGGQKLEKLAPEIHKPVYLQKSDCFIAALPSSRIRITYGIDFPKVPAIGCQRFATVLDANVYSSKIAPARTFCIFEEVEKLRSAGLIKGGSLENATVCSMSGGWLNPPLRFEDEPCRHKSLDLIGDFSLLAQNGNQGFPVAHVVAYKFVAHVMLVMPCILISYGICWEGELWAKKTLLSNVEAYGYRCSVDNGKDAKFQAHQHLYNIKLPSNQRSPRPRHVVGGGLATLSIPRVWITTKEAEVAPRRADERATRLERMRGGVESWRRETGESDARPRRMSSRGGGGSRRWMDESARVVGWPAGWVQAQRTAQAAESAVHLGLPPRRKYGVAIAEDADASVAALACEIWLSLGEPGELAGFQGKGRK</sequence>
<dbReference type="EC" id="3.5.1.108" evidence="4"/>
<name>A0A0E0KAQ3_ORYPU</name>
<dbReference type="Gramene" id="OPUNC03G08630.1">
    <property type="protein sequence ID" value="OPUNC03G08630.1"/>
    <property type="gene ID" value="OPUNC03G08630"/>
</dbReference>
<dbReference type="GO" id="GO:0009245">
    <property type="term" value="P:lipid A biosynthetic process"/>
    <property type="evidence" value="ECO:0007669"/>
    <property type="project" value="UniProtKB-KW"/>
</dbReference>
<organism evidence="14">
    <name type="scientific">Oryza punctata</name>
    <name type="common">Red rice</name>
    <dbReference type="NCBI Taxonomy" id="4537"/>
    <lineage>
        <taxon>Eukaryota</taxon>
        <taxon>Viridiplantae</taxon>
        <taxon>Streptophyta</taxon>
        <taxon>Embryophyta</taxon>
        <taxon>Tracheophyta</taxon>
        <taxon>Spermatophyta</taxon>
        <taxon>Magnoliopsida</taxon>
        <taxon>Liliopsida</taxon>
        <taxon>Poales</taxon>
        <taxon>Poaceae</taxon>
        <taxon>BOP clade</taxon>
        <taxon>Oryzoideae</taxon>
        <taxon>Oryzeae</taxon>
        <taxon>Oryzinae</taxon>
        <taxon>Oryza</taxon>
    </lineage>
</organism>
<comment type="catalytic activity">
    <reaction evidence="11">
        <text>a UDP-3-O-[(3R)-3-hydroxyacyl]-N-acetyl-alpha-D-glucosamine + H2O = a UDP-3-O-[(3R)-3-hydroxyacyl]-alpha-D-glucosamine + acetate</text>
        <dbReference type="Rhea" id="RHEA:67816"/>
        <dbReference type="ChEBI" id="CHEBI:15377"/>
        <dbReference type="ChEBI" id="CHEBI:30089"/>
        <dbReference type="ChEBI" id="CHEBI:137740"/>
        <dbReference type="ChEBI" id="CHEBI:173225"/>
        <dbReference type="EC" id="3.5.1.108"/>
    </reaction>
</comment>
<keyword evidence="10" id="KW-0443">Lipid metabolism</keyword>
<evidence type="ECO:0000256" key="9">
    <source>
        <dbReference type="ARBA" id="ARBA00022833"/>
    </source>
</evidence>
<dbReference type="Gene3D" id="3.30.230.20">
    <property type="entry name" value="lpxc deacetylase, domain 1"/>
    <property type="match status" value="1"/>
</dbReference>
<keyword evidence="5" id="KW-0444">Lipid biosynthesis</keyword>
<reference evidence="14" key="1">
    <citation type="submission" date="2015-04" db="UniProtKB">
        <authorList>
            <consortium name="EnsemblPlants"/>
        </authorList>
    </citation>
    <scope>IDENTIFICATION</scope>
</reference>
<comment type="similarity">
    <text evidence="3">Belongs to the LpxC family.</text>
</comment>
<feature type="region of interest" description="Disordered" evidence="13">
    <location>
        <begin position="450"/>
        <end position="479"/>
    </location>
</feature>
<dbReference type="SUPFAM" id="SSF54211">
    <property type="entry name" value="Ribosomal protein S5 domain 2-like"/>
    <property type="match status" value="2"/>
</dbReference>
<dbReference type="GO" id="GO:0005739">
    <property type="term" value="C:mitochondrion"/>
    <property type="evidence" value="ECO:0007669"/>
    <property type="project" value="UniProtKB-ARBA"/>
</dbReference>
<evidence type="ECO:0000313" key="14">
    <source>
        <dbReference type="EnsemblPlants" id="OPUNC03G08630.1"/>
    </source>
</evidence>
<keyword evidence="9" id="KW-0862">Zinc</keyword>
<comment type="pathway">
    <text evidence="2">Glycolipid biosynthesis; lipid IV(A) biosynthesis; lipid IV(A) from (3R)-3-hydroxytetradecanoyl-[acyl-carrier-protein] and UDP-N-acetyl-alpha-D-glucosamine: step 2/6.</text>
</comment>